<reference evidence="2" key="1">
    <citation type="submission" date="2023-03" db="EMBL/GenBank/DDBJ databases">
        <title>Electrophorus voltai genome.</title>
        <authorList>
            <person name="Bian C."/>
        </authorList>
    </citation>
    <scope>NUCLEOTIDE SEQUENCE</scope>
    <source>
        <strain evidence="2">CB-2022</strain>
        <tissue evidence="2">Muscle</tissue>
    </source>
</reference>
<dbReference type="InterPro" id="IPR056924">
    <property type="entry name" value="SH3_Tf2-1"/>
</dbReference>
<protein>
    <recommendedName>
        <fullName evidence="1">Tf2-1-like SH3-like domain-containing protein</fullName>
    </recommendedName>
</protein>
<keyword evidence="3" id="KW-1185">Reference proteome</keyword>
<dbReference type="Proteomes" id="UP001239994">
    <property type="component" value="Unassembled WGS sequence"/>
</dbReference>
<organism evidence="2 3">
    <name type="scientific">Electrophorus voltai</name>
    <dbReference type="NCBI Taxonomy" id="2609070"/>
    <lineage>
        <taxon>Eukaryota</taxon>
        <taxon>Metazoa</taxon>
        <taxon>Chordata</taxon>
        <taxon>Craniata</taxon>
        <taxon>Vertebrata</taxon>
        <taxon>Euteleostomi</taxon>
        <taxon>Actinopterygii</taxon>
        <taxon>Neopterygii</taxon>
        <taxon>Teleostei</taxon>
        <taxon>Ostariophysi</taxon>
        <taxon>Gymnotiformes</taxon>
        <taxon>Gymnotoidei</taxon>
        <taxon>Gymnotidae</taxon>
        <taxon>Electrophorus</taxon>
    </lineage>
</organism>
<name>A0AAD8ZVA0_9TELE</name>
<evidence type="ECO:0000313" key="2">
    <source>
        <dbReference type="EMBL" id="KAK1805525.1"/>
    </source>
</evidence>
<comment type="caution">
    <text evidence="2">The sequence shown here is derived from an EMBL/GenBank/DDBJ whole genome shotgun (WGS) entry which is preliminary data.</text>
</comment>
<feature type="domain" description="Tf2-1-like SH3-like" evidence="1">
    <location>
        <begin position="48"/>
        <end position="91"/>
    </location>
</feature>
<dbReference type="Pfam" id="PF24626">
    <property type="entry name" value="SH3_Tf2-1"/>
    <property type="match status" value="1"/>
</dbReference>
<accession>A0AAD8ZVA0</accession>
<dbReference type="EMBL" id="JAROKS010000003">
    <property type="protein sequence ID" value="KAK1805525.1"/>
    <property type="molecule type" value="Genomic_DNA"/>
</dbReference>
<evidence type="ECO:0000259" key="1">
    <source>
        <dbReference type="Pfam" id="PF24626"/>
    </source>
</evidence>
<sequence length="110" mass="12318">MQAFSPTKAMQLPLHREWDCAITLKEGSVPPRTKGVGGNKGWSHRFYGSKLVARYEGPYTITKRINEVTYRVGLPGNSRVSRTFYVSALKPLAEGPLQKTLVPQLPRPHV</sequence>
<dbReference type="AlphaFoldDB" id="A0AAD8ZVA0"/>
<gene>
    <name evidence="2" type="ORF">P4O66_019834</name>
</gene>
<evidence type="ECO:0000313" key="3">
    <source>
        <dbReference type="Proteomes" id="UP001239994"/>
    </source>
</evidence>
<proteinExistence type="predicted"/>